<dbReference type="EC" id="2.7.11.1" evidence="1"/>
<protein>
    <recommendedName>
        <fullName evidence="1">non-specific serine/threonine protein kinase</fullName>
        <ecNumber evidence="1">2.7.11.1</ecNumber>
    </recommendedName>
</protein>
<accession>A0A8J5JUP4</accession>
<evidence type="ECO:0000256" key="9">
    <source>
        <dbReference type="PROSITE-ProRule" id="PRU10141"/>
    </source>
</evidence>
<comment type="catalytic activity">
    <reaction evidence="8">
        <text>L-seryl-[protein] + ATP = O-phospho-L-seryl-[protein] + ADP + H(+)</text>
        <dbReference type="Rhea" id="RHEA:17989"/>
        <dbReference type="Rhea" id="RHEA-COMP:9863"/>
        <dbReference type="Rhea" id="RHEA-COMP:11604"/>
        <dbReference type="ChEBI" id="CHEBI:15378"/>
        <dbReference type="ChEBI" id="CHEBI:29999"/>
        <dbReference type="ChEBI" id="CHEBI:30616"/>
        <dbReference type="ChEBI" id="CHEBI:83421"/>
        <dbReference type="ChEBI" id="CHEBI:456216"/>
        <dbReference type="EC" id="2.7.11.1"/>
    </reaction>
</comment>
<evidence type="ECO:0000313" key="11">
    <source>
        <dbReference type="EMBL" id="KAG7161414.1"/>
    </source>
</evidence>
<dbReference type="InterPro" id="IPR017441">
    <property type="entry name" value="Protein_kinase_ATP_BS"/>
</dbReference>
<dbReference type="PANTHER" id="PTHR44899:SF3">
    <property type="entry name" value="SERINE_THREONINE-PROTEIN KINASE NEK1"/>
    <property type="match status" value="1"/>
</dbReference>
<dbReference type="InterPro" id="IPR000719">
    <property type="entry name" value="Prot_kinase_dom"/>
</dbReference>
<comment type="catalytic activity">
    <reaction evidence="7">
        <text>L-threonyl-[protein] + ATP = O-phospho-L-threonyl-[protein] + ADP + H(+)</text>
        <dbReference type="Rhea" id="RHEA:46608"/>
        <dbReference type="Rhea" id="RHEA-COMP:11060"/>
        <dbReference type="Rhea" id="RHEA-COMP:11605"/>
        <dbReference type="ChEBI" id="CHEBI:15378"/>
        <dbReference type="ChEBI" id="CHEBI:30013"/>
        <dbReference type="ChEBI" id="CHEBI:30616"/>
        <dbReference type="ChEBI" id="CHEBI:61977"/>
        <dbReference type="ChEBI" id="CHEBI:456216"/>
        <dbReference type="EC" id="2.7.11.1"/>
    </reaction>
</comment>
<evidence type="ECO:0000313" key="12">
    <source>
        <dbReference type="Proteomes" id="UP000747542"/>
    </source>
</evidence>
<keyword evidence="3" id="KW-0808">Transferase</keyword>
<keyword evidence="2" id="KW-0723">Serine/threonine-protein kinase</keyword>
<evidence type="ECO:0000256" key="5">
    <source>
        <dbReference type="ARBA" id="ARBA00022777"/>
    </source>
</evidence>
<evidence type="ECO:0000256" key="7">
    <source>
        <dbReference type="ARBA" id="ARBA00047899"/>
    </source>
</evidence>
<evidence type="ECO:0000256" key="6">
    <source>
        <dbReference type="ARBA" id="ARBA00022840"/>
    </source>
</evidence>
<keyword evidence="5 11" id="KW-0418">Kinase</keyword>
<name>A0A8J5JUP4_HOMAM</name>
<sequence>MKALQVLVMMATTYLSEQGFSALVELKTKMLIRDAVRFGEGNWSRETYHRNAGTPPAIDVPDMFENISWNVCSNRCVQQVEMEGIKKVRKLGSGTFGVVYLVEKNNKSYVLKTIDLSKVSSGGHVYQFQEVALLRNLKHESIVAYELFVDDGFSQLFVDDGFSQLFVDDGFTQLFVDDGFSQLFVDDGFSQLFVDDGYSPFFVDDGFSQLLVDDGFSQLFVVDGFSQLFFDDGLSYNF</sequence>
<gene>
    <name evidence="11" type="primary">Nek1-L2</name>
    <name evidence="11" type="ORF">Hamer_G014053</name>
</gene>
<reference evidence="11" key="1">
    <citation type="journal article" date="2021" name="Sci. Adv.">
        <title>The American lobster genome reveals insights on longevity, neural, and immune adaptations.</title>
        <authorList>
            <person name="Polinski J.M."/>
            <person name="Zimin A.V."/>
            <person name="Clark K.F."/>
            <person name="Kohn A.B."/>
            <person name="Sadowski N."/>
            <person name="Timp W."/>
            <person name="Ptitsyn A."/>
            <person name="Khanna P."/>
            <person name="Romanova D.Y."/>
            <person name="Williams P."/>
            <person name="Greenwood S.J."/>
            <person name="Moroz L.L."/>
            <person name="Walt D.R."/>
            <person name="Bodnar A.G."/>
        </authorList>
    </citation>
    <scope>NUCLEOTIDE SEQUENCE</scope>
    <source>
        <strain evidence="11">GMGI-L3</strain>
    </source>
</reference>
<dbReference type="Proteomes" id="UP000747542">
    <property type="component" value="Unassembled WGS sequence"/>
</dbReference>
<proteinExistence type="predicted"/>
<evidence type="ECO:0000256" key="2">
    <source>
        <dbReference type="ARBA" id="ARBA00022527"/>
    </source>
</evidence>
<dbReference type="PANTHER" id="PTHR44899">
    <property type="entry name" value="CAMK FAMILY PROTEIN KINASE"/>
    <property type="match status" value="1"/>
</dbReference>
<dbReference type="GO" id="GO:0004674">
    <property type="term" value="F:protein serine/threonine kinase activity"/>
    <property type="evidence" value="ECO:0007669"/>
    <property type="project" value="UniProtKB-KW"/>
</dbReference>
<keyword evidence="4 9" id="KW-0547">Nucleotide-binding</keyword>
<feature type="domain" description="Protein kinase" evidence="10">
    <location>
        <begin position="85"/>
        <end position="238"/>
    </location>
</feature>
<dbReference type="PROSITE" id="PS00107">
    <property type="entry name" value="PROTEIN_KINASE_ATP"/>
    <property type="match status" value="1"/>
</dbReference>
<evidence type="ECO:0000256" key="8">
    <source>
        <dbReference type="ARBA" id="ARBA00048679"/>
    </source>
</evidence>
<dbReference type="InterPro" id="IPR051131">
    <property type="entry name" value="NEK_Ser/Thr_kinase_NIMA"/>
</dbReference>
<dbReference type="PROSITE" id="PS50011">
    <property type="entry name" value="PROTEIN_KINASE_DOM"/>
    <property type="match status" value="1"/>
</dbReference>
<organism evidence="11 12">
    <name type="scientific">Homarus americanus</name>
    <name type="common">American lobster</name>
    <dbReference type="NCBI Taxonomy" id="6706"/>
    <lineage>
        <taxon>Eukaryota</taxon>
        <taxon>Metazoa</taxon>
        <taxon>Ecdysozoa</taxon>
        <taxon>Arthropoda</taxon>
        <taxon>Crustacea</taxon>
        <taxon>Multicrustacea</taxon>
        <taxon>Malacostraca</taxon>
        <taxon>Eumalacostraca</taxon>
        <taxon>Eucarida</taxon>
        <taxon>Decapoda</taxon>
        <taxon>Pleocyemata</taxon>
        <taxon>Astacidea</taxon>
        <taxon>Nephropoidea</taxon>
        <taxon>Nephropidae</taxon>
        <taxon>Homarus</taxon>
    </lineage>
</organism>
<dbReference type="AlphaFoldDB" id="A0A8J5JUP4"/>
<feature type="binding site" evidence="9">
    <location>
        <position position="112"/>
    </location>
    <ligand>
        <name>ATP</name>
        <dbReference type="ChEBI" id="CHEBI:30616"/>
    </ligand>
</feature>
<keyword evidence="6 9" id="KW-0067">ATP-binding</keyword>
<comment type="caution">
    <text evidence="11">The sequence shown here is derived from an EMBL/GenBank/DDBJ whole genome shotgun (WGS) entry which is preliminary data.</text>
</comment>
<keyword evidence="12" id="KW-1185">Reference proteome</keyword>
<dbReference type="Gene3D" id="3.30.200.20">
    <property type="entry name" value="Phosphorylase Kinase, domain 1"/>
    <property type="match status" value="1"/>
</dbReference>
<dbReference type="InterPro" id="IPR011009">
    <property type="entry name" value="Kinase-like_dom_sf"/>
</dbReference>
<dbReference type="Pfam" id="PF00069">
    <property type="entry name" value="Pkinase"/>
    <property type="match status" value="1"/>
</dbReference>
<evidence type="ECO:0000259" key="10">
    <source>
        <dbReference type="PROSITE" id="PS50011"/>
    </source>
</evidence>
<dbReference type="EMBL" id="JAHLQT010029499">
    <property type="protein sequence ID" value="KAG7161414.1"/>
    <property type="molecule type" value="Genomic_DNA"/>
</dbReference>
<dbReference type="SUPFAM" id="SSF56112">
    <property type="entry name" value="Protein kinase-like (PK-like)"/>
    <property type="match status" value="1"/>
</dbReference>
<evidence type="ECO:0000256" key="4">
    <source>
        <dbReference type="ARBA" id="ARBA00022741"/>
    </source>
</evidence>
<dbReference type="GO" id="GO:0005524">
    <property type="term" value="F:ATP binding"/>
    <property type="evidence" value="ECO:0007669"/>
    <property type="project" value="UniProtKB-UniRule"/>
</dbReference>
<evidence type="ECO:0000256" key="3">
    <source>
        <dbReference type="ARBA" id="ARBA00022679"/>
    </source>
</evidence>
<evidence type="ECO:0000256" key="1">
    <source>
        <dbReference type="ARBA" id="ARBA00012513"/>
    </source>
</evidence>